<proteinExistence type="predicted"/>
<evidence type="ECO:0008006" key="4">
    <source>
        <dbReference type="Google" id="ProtNLM"/>
    </source>
</evidence>
<evidence type="ECO:0000313" key="2">
    <source>
        <dbReference type="EMBL" id="GMN42946.1"/>
    </source>
</evidence>
<feature type="region of interest" description="Disordered" evidence="1">
    <location>
        <begin position="207"/>
        <end position="226"/>
    </location>
</feature>
<evidence type="ECO:0000256" key="1">
    <source>
        <dbReference type="SAM" id="MobiDB-lite"/>
    </source>
</evidence>
<dbReference type="Proteomes" id="UP001187192">
    <property type="component" value="Unassembled WGS sequence"/>
</dbReference>
<dbReference type="PANTHER" id="PTHR33223:SF10">
    <property type="entry name" value="AMINOTRANSFERASE-LIKE PLANT MOBILE DOMAIN-CONTAINING PROTEIN"/>
    <property type="match status" value="1"/>
</dbReference>
<feature type="region of interest" description="Disordered" evidence="1">
    <location>
        <begin position="113"/>
        <end position="201"/>
    </location>
</feature>
<accession>A0AA88AFF9</accession>
<name>A0AA88AFF9_FICCA</name>
<reference evidence="2" key="1">
    <citation type="submission" date="2023-07" db="EMBL/GenBank/DDBJ databases">
        <title>draft genome sequence of fig (Ficus carica).</title>
        <authorList>
            <person name="Takahashi T."/>
            <person name="Nishimura K."/>
        </authorList>
    </citation>
    <scope>NUCLEOTIDE SEQUENCE</scope>
</reference>
<feature type="compositionally biased region" description="Basic residues" evidence="1">
    <location>
        <begin position="178"/>
        <end position="190"/>
    </location>
</feature>
<comment type="caution">
    <text evidence="2">The sequence shown here is derived from an EMBL/GenBank/DDBJ whole genome shotgun (WGS) entry which is preliminary data.</text>
</comment>
<sequence>MLITRPHAVLGEHGYPTRSYHLTRVLSLYLSATGAIHLLLQHVTSPPAVTYSDRSCPCRRRRQPPYCPLYPVRDTWHQSIGPIAPSRPDYPTTLGVVAGGVFGINILALEGGHPPFQQSKTHSLPERPTTLAMDEGGNQNFQDLDNPAPTGSQSTRRPPRQRGHSWTEKRIMHNSPKYNRRPPSQRRAGRPGRLADHETLHPWVTGGVIGHTERASGGSSRTEKNRVGCAREAVILRLPDQERDLPVPRPVMFRGQAGEGGGSRPKLAGSPPAAARPAHGPTIRAGAASYDGSTDADEHLENYQSHMLIQNANEDALCKSFCLTLTGAARKLGASHMFGIKQGEAETLKKYLERFDKAVVQVESCTDDTLIQAFREGVKDTRLVWTLAYDKPPTFAHLRGIA</sequence>
<feature type="compositionally biased region" description="Polar residues" evidence="1">
    <location>
        <begin position="137"/>
        <end position="156"/>
    </location>
</feature>
<feature type="region of interest" description="Disordered" evidence="1">
    <location>
        <begin position="253"/>
        <end position="293"/>
    </location>
</feature>
<evidence type="ECO:0000313" key="3">
    <source>
        <dbReference type="Proteomes" id="UP001187192"/>
    </source>
</evidence>
<gene>
    <name evidence="2" type="ORF">TIFTF001_012145</name>
</gene>
<dbReference type="AlphaFoldDB" id="A0AA88AFF9"/>
<dbReference type="EMBL" id="BTGU01000015">
    <property type="protein sequence ID" value="GMN42946.1"/>
    <property type="molecule type" value="Genomic_DNA"/>
</dbReference>
<keyword evidence="3" id="KW-1185">Reference proteome</keyword>
<organism evidence="2 3">
    <name type="scientific">Ficus carica</name>
    <name type="common">Common fig</name>
    <dbReference type="NCBI Taxonomy" id="3494"/>
    <lineage>
        <taxon>Eukaryota</taxon>
        <taxon>Viridiplantae</taxon>
        <taxon>Streptophyta</taxon>
        <taxon>Embryophyta</taxon>
        <taxon>Tracheophyta</taxon>
        <taxon>Spermatophyta</taxon>
        <taxon>Magnoliopsida</taxon>
        <taxon>eudicotyledons</taxon>
        <taxon>Gunneridae</taxon>
        <taxon>Pentapetalae</taxon>
        <taxon>rosids</taxon>
        <taxon>fabids</taxon>
        <taxon>Rosales</taxon>
        <taxon>Moraceae</taxon>
        <taxon>Ficeae</taxon>
        <taxon>Ficus</taxon>
    </lineage>
</organism>
<protein>
    <recommendedName>
        <fullName evidence="4">Retrotransposon gag domain-containing protein</fullName>
    </recommendedName>
</protein>
<dbReference type="PANTHER" id="PTHR33223">
    <property type="entry name" value="CCHC-TYPE DOMAIN-CONTAINING PROTEIN"/>
    <property type="match status" value="1"/>
</dbReference>